<name>K1YXA1_9BACT</name>
<reference evidence="1" key="1">
    <citation type="journal article" date="2012" name="Science">
        <title>Fermentation, hydrogen, and sulfur metabolism in multiple uncultivated bacterial phyla.</title>
        <authorList>
            <person name="Wrighton K.C."/>
            <person name="Thomas B.C."/>
            <person name="Sharon I."/>
            <person name="Miller C.S."/>
            <person name="Castelle C.J."/>
            <person name="VerBerkmoes N.C."/>
            <person name="Wilkins M.J."/>
            <person name="Hettich R.L."/>
            <person name="Lipton M.S."/>
            <person name="Williams K.H."/>
            <person name="Long P.E."/>
            <person name="Banfield J.F."/>
        </authorList>
    </citation>
    <scope>NUCLEOTIDE SEQUENCE [LARGE SCALE GENOMIC DNA]</scope>
</reference>
<comment type="caution">
    <text evidence="1">The sequence shown here is derived from an EMBL/GenBank/DDBJ whole genome shotgun (WGS) entry which is preliminary data.</text>
</comment>
<dbReference type="AlphaFoldDB" id="K1YXA1"/>
<organism evidence="1">
    <name type="scientific">uncultured bacterium</name>
    <name type="common">gcode 4</name>
    <dbReference type="NCBI Taxonomy" id="1234023"/>
    <lineage>
        <taxon>Bacteria</taxon>
        <taxon>environmental samples</taxon>
    </lineage>
</organism>
<sequence>MSLWVAGNNIEVGKTYTARIKVTENGRPFTGSLPGDGLILSYDNKGVRLFPDVIIAIENGTRDFKISGLKVGRYGVSFKIGKKIFLTTNVNVYKATEMRAPTQAAILTNPSLLLAQEKPMAVVFRTKYGSNQIDIPYYGTYILKSLTGKAKFCNVSQRKVRKCSAGEVVEELTFTYDDTYRGVLIANIVPLDFMPVSLVVVKKETGKTLAKTTTDINIRNPNGIDKNYTYFVEVISALKKWIFRLQSGYVLQDREMIGKQAKEMVRNYLAYTFLRAGSDKVLKNTIATRIRDSESRIASVDDYTKMTRASFARVLLDVLDPSLIVNTDKKWIDESGLNKDIMTTLRLRYDFKWRDNFAERYFQPDKNLTIGEALYLIEQLNKSGK</sequence>
<dbReference type="EMBL" id="AMFJ01034196">
    <property type="protein sequence ID" value="EKD29994.1"/>
    <property type="molecule type" value="Genomic_DNA"/>
</dbReference>
<proteinExistence type="predicted"/>
<gene>
    <name evidence="1" type="ORF">ACD_78C00196G0001</name>
</gene>
<protein>
    <submittedName>
        <fullName evidence="1">Uncharacterized protein</fullName>
    </submittedName>
</protein>
<accession>K1YXA1</accession>
<evidence type="ECO:0000313" key="1">
    <source>
        <dbReference type="EMBL" id="EKD29994.1"/>
    </source>
</evidence>